<evidence type="ECO:0000313" key="2">
    <source>
        <dbReference type="EMBL" id="SDI36182.1"/>
    </source>
</evidence>
<evidence type="ECO:0008006" key="4">
    <source>
        <dbReference type="Google" id="ProtNLM"/>
    </source>
</evidence>
<protein>
    <recommendedName>
        <fullName evidence="4">Protease inhibitor Inh</fullName>
    </recommendedName>
</protein>
<feature type="signal peptide" evidence="1">
    <location>
        <begin position="1"/>
        <end position="17"/>
    </location>
</feature>
<accession>A0A1G8JY86</accession>
<name>A0A1G8JY86_9GAMM</name>
<dbReference type="RefSeq" id="WP_139207473.1">
    <property type="nucleotide sequence ID" value="NZ_FNDG01000015.1"/>
</dbReference>
<evidence type="ECO:0000313" key="3">
    <source>
        <dbReference type="Proteomes" id="UP000198606"/>
    </source>
</evidence>
<reference evidence="2 3" key="1">
    <citation type="submission" date="2016-10" db="EMBL/GenBank/DDBJ databases">
        <authorList>
            <person name="de Groot N.N."/>
        </authorList>
    </citation>
    <scope>NUCLEOTIDE SEQUENCE [LARGE SCALE GENOMIC DNA]</scope>
    <source>
        <strain evidence="2 3">LMG 18387</strain>
    </source>
</reference>
<dbReference type="AlphaFoldDB" id="A0A1G8JY86"/>
<organism evidence="2 3">
    <name type="scientific">Phytopseudomonas flavescens</name>
    <dbReference type="NCBI Taxonomy" id="29435"/>
    <lineage>
        <taxon>Bacteria</taxon>
        <taxon>Pseudomonadati</taxon>
        <taxon>Pseudomonadota</taxon>
        <taxon>Gammaproteobacteria</taxon>
        <taxon>Pseudomonadales</taxon>
        <taxon>Pseudomonadaceae</taxon>
        <taxon>Phytopseudomonas</taxon>
    </lineage>
</organism>
<proteinExistence type="predicted"/>
<evidence type="ECO:0000256" key="1">
    <source>
        <dbReference type="SAM" id="SignalP"/>
    </source>
</evidence>
<dbReference type="Proteomes" id="UP000198606">
    <property type="component" value="Unassembled WGS sequence"/>
</dbReference>
<sequence>MKKIIAALALSSTAAMAAPAPDVITRNLQAWAPLEVTLTNGTLQIITDENRVTDQIYQAVLGTGVCGSLWMNKGSWSGVKEVKVLNRHGRQGYVFEGGEADCVELGQLKGDASSAFILERTRWN</sequence>
<feature type="chain" id="PRO_5011523638" description="Protease inhibitor Inh" evidence="1">
    <location>
        <begin position="18"/>
        <end position="124"/>
    </location>
</feature>
<dbReference type="EMBL" id="FNDG01000015">
    <property type="protein sequence ID" value="SDI36182.1"/>
    <property type="molecule type" value="Genomic_DNA"/>
</dbReference>
<keyword evidence="1" id="KW-0732">Signal</keyword>
<gene>
    <name evidence="2" type="ORF">SAMN05216588_11599</name>
</gene>
<dbReference type="STRING" id="29435.SAMN05216588_11599"/>